<dbReference type="InterPro" id="IPR019775">
    <property type="entry name" value="WD40_repeat_CS"/>
</dbReference>
<evidence type="ECO:0000256" key="4">
    <source>
        <dbReference type="ARBA" id="ARBA00023306"/>
    </source>
</evidence>
<evidence type="ECO:0000256" key="3">
    <source>
        <dbReference type="ARBA" id="ARBA00022737"/>
    </source>
</evidence>
<dbReference type="InterPro" id="IPR015943">
    <property type="entry name" value="WD40/YVTN_repeat-like_dom_sf"/>
</dbReference>
<dbReference type="Pfam" id="PF24807">
    <property type="entry name" value="WD40_CDC20-Fz"/>
    <property type="match status" value="1"/>
</dbReference>
<evidence type="ECO:0000313" key="8">
    <source>
        <dbReference type="EMBL" id="KRX21606.1"/>
    </source>
</evidence>
<dbReference type="InterPro" id="IPR056150">
    <property type="entry name" value="WD40_CDC20-Fz"/>
</dbReference>
<dbReference type="InterPro" id="IPR001680">
    <property type="entry name" value="WD40_rpt"/>
</dbReference>
<dbReference type="EMBL" id="JYDL01000038">
    <property type="protein sequence ID" value="KRX21606.1"/>
    <property type="molecule type" value="Genomic_DNA"/>
</dbReference>
<dbReference type="OrthoDB" id="10263272at2759"/>
<evidence type="ECO:0000313" key="9">
    <source>
        <dbReference type="Proteomes" id="UP000054630"/>
    </source>
</evidence>
<dbReference type="GO" id="GO:1990757">
    <property type="term" value="F:ubiquitin ligase activator activity"/>
    <property type="evidence" value="ECO:0007669"/>
    <property type="project" value="TreeGrafter"/>
</dbReference>
<dbReference type="PANTHER" id="PTHR19918">
    <property type="entry name" value="CELL DIVISION CYCLE 20 CDC20 FIZZY -RELATED"/>
    <property type="match status" value="1"/>
</dbReference>
<dbReference type="AlphaFoldDB" id="A0A0V0S490"/>
<feature type="repeat" description="WD" evidence="5">
    <location>
        <begin position="428"/>
        <end position="464"/>
    </location>
</feature>
<dbReference type="InterPro" id="IPR033010">
    <property type="entry name" value="Cdc20/Fizzy"/>
</dbReference>
<reference evidence="8 9" key="1">
    <citation type="submission" date="2015-01" db="EMBL/GenBank/DDBJ databases">
        <title>Evolution of Trichinella species and genotypes.</title>
        <authorList>
            <person name="Korhonen P.K."/>
            <person name="Edoardo P."/>
            <person name="Giuseppe L.R."/>
            <person name="Gasser R.B."/>
        </authorList>
    </citation>
    <scope>NUCLEOTIDE SEQUENCE [LARGE SCALE GENOMIC DNA]</scope>
    <source>
        <strain evidence="8">ISS37</strain>
    </source>
</reference>
<feature type="region of interest" description="Disordered" evidence="6">
    <location>
        <begin position="1"/>
        <end position="48"/>
    </location>
</feature>
<evidence type="ECO:0000256" key="5">
    <source>
        <dbReference type="PROSITE-ProRule" id="PRU00221"/>
    </source>
</evidence>
<evidence type="ECO:0000256" key="6">
    <source>
        <dbReference type="SAM" id="MobiDB-lite"/>
    </source>
</evidence>
<dbReference type="InterPro" id="IPR036322">
    <property type="entry name" value="WD40_repeat_dom_sf"/>
</dbReference>
<evidence type="ECO:0000256" key="2">
    <source>
        <dbReference type="ARBA" id="ARBA00022574"/>
    </source>
</evidence>
<dbReference type="Proteomes" id="UP000054630">
    <property type="component" value="Unassembled WGS sequence"/>
</dbReference>
<evidence type="ECO:0000256" key="1">
    <source>
        <dbReference type="ARBA" id="ARBA00006445"/>
    </source>
</evidence>
<dbReference type="PROSITE" id="PS50082">
    <property type="entry name" value="WD_REPEATS_2"/>
    <property type="match status" value="2"/>
</dbReference>
<comment type="caution">
    <text evidence="8">The sequence shown here is derived from an EMBL/GenBank/DDBJ whole genome shotgun (WGS) entry which is preliminary data.</text>
</comment>
<keyword evidence="3" id="KW-0677">Repeat</keyword>
<gene>
    <name evidence="8" type="primary">CDC20-5</name>
    <name evidence="8" type="ORF">T07_11640</name>
</gene>
<keyword evidence="9" id="KW-1185">Reference proteome</keyword>
<organism evidence="8 9">
    <name type="scientific">Trichinella nelsoni</name>
    <dbReference type="NCBI Taxonomy" id="6336"/>
    <lineage>
        <taxon>Eukaryota</taxon>
        <taxon>Metazoa</taxon>
        <taxon>Ecdysozoa</taxon>
        <taxon>Nematoda</taxon>
        <taxon>Enoplea</taxon>
        <taxon>Dorylaimia</taxon>
        <taxon>Trichinellida</taxon>
        <taxon>Trichinellidae</taxon>
        <taxon>Trichinella</taxon>
    </lineage>
</organism>
<evidence type="ECO:0000259" key="7">
    <source>
        <dbReference type="Pfam" id="PF24807"/>
    </source>
</evidence>
<accession>A0A0V0S490</accession>
<keyword evidence="8" id="KW-0132">Cell division</keyword>
<feature type="domain" description="CDC20/Fizzy WD40" evidence="7">
    <location>
        <begin position="165"/>
        <end position="459"/>
    </location>
</feature>
<dbReference type="PANTHER" id="PTHR19918:SF1">
    <property type="entry name" value="FIZZY-RELATED PROTEIN HOMOLOG"/>
    <property type="match status" value="1"/>
</dbReference>
<dbReference type="SUPFAM" id="SSF50978">
    <property type="entry name" value="WD40 repeat-like"/>
    <property type="match status" value="1"/>
</dbReference>
<dbReference type="SMART" id="SM00320">
    <property type="entry name" value="WD40"/>
    <property type="match status" value="6"/>
</dbReference>
<dbReference type="GO" id="GO:0031145">
    <property type="term" value="P:anaphase-promoting complex-dependent catabolic process"/>
    <property type="evidence" value="ECO:0007669"/>
    <property type="project" value="TreeGrafter"/>
</dbReference>
<keyword evidence="2 5" id="KW-0853">WD repeat</keyword>
<sequence>MNSFNISCTSSNNSSSRSLRSVHSNSSTSKSSVSLKQKVQLFPSRKARREHQLNADRFISTVDHFPCSSNVESEQQKKEFIPRHVDDLEYSRAVRSTLLTPNRELNKPTVTMSMSEEEKAPRTLNFNKRETGCRFSTLTIANLFPSPYKVKPFRKLSISCVRKFEAAYVPDDFYLNYLDWGKNNFIALGVGGEIIFLKGTSDRGELTCSSGSFPLGVTSVKWSSINEEQIAVGMASGEVQLYDLETESVLISFEKMHGSVCCSAWNDNVLTCGDDQGNIFNFDKRAAGRCVLRVLGHSGLVCGLSWSDDKRRLASGGNDDTVRIWSLAKTSGAENAVTEYCDHSSAVKALAWCPFNNALLASGGGIRDATLRIWNVCNGKQVKRVNTKSQVSGIVWQRRHSGLISSHGNAENDLKFWNYPDMNIIKAMPAHSDRILCMVLSPCEHFIATISADNMLKLWEIFDE</sequence>
<dbReference type="PROSITE" id="PS50294">
    <property type="entry name" value="WD_REPEATS_REGION"/>
    <property type="match status" value="2"/>
</dbReference>
<comment type="similarity">
    <text evidence="1">Belongs to the WD repeat CDC20/Fizzy family.</text>
</comment>
<dbReference type="PROSITE" id="PS00678">
    <property type="entry name" value="WD_REPEATS_1"/>
    <property type="match status" value="1"/>
</dbReference>
<proteinExistence type="inferred from homology"/>
<dbReference type="GO" id="GO:0051301">
    <property type="term" value="P:cell division"/>
    <property type="evidence" value="ECO:0007669"/>
    <property type="project" value="UniProtKB-KW"/>
</dbReference>
<dbReference type="GO" id="GO:0010997">
    <property type="term" value="F:anaphase-promoting complex binding"/>
    <property type="evidence" value="ECO:0007669"/>
    <property type="project" value="InterPro"/>
</dbReference>
<name>A0A0V0S490_9BILA</name>
<protein>
    <submittedName>
        <fullName evidence="8">Cell division cycle 20.5, cofactor of APC complex</fullName>
    </submittedName>
</protein>
<keyword evidence="4" id="KW-0131">Cell cycle</keyword>
<dbReference type="GO" id="GO:0005680">
    <property type="term" value="C:anaphase-promoting complex"/>
    <property type="evidence" value="ECO:0007669"/>
    <property type="project" value="TreeGrafter"/>
</dbReference>
<dbReference type="STRING" id="6336.A0A0V0S490"/>
<dbReference type="Gene3D" id="2.130.10.10">
    <property type="entry name" value="YVTN repeat-like/Quinoprotein amine dehydrogenase"/>
    <property type="match status" value="1"/>
</dbReference>
<dbReference type="GO" id="GO:1905786">
    <property type="term" value="P:positive regulation of anaphase-promoting complex-dependent catabolic process"/>
    <property type="evidence" value="ECO:0007669"/>
    <property type="project" value="TreeGrafter"/>
</dbReference>
<feature type="repeat" description="WD" evidence="5">
    <location>
        <begin position="294"/>
        <end position="335"/>
    </location>
</feature>
<feature type="compositionally biased region" description="Low complexity" evidence="6">
    <location>
        <begin position="1"/>
        <end position="39"/>
    </location>
</feature>